<dbReference type="InterPro" id="IPR043869">
    <property type="entry name" value="DUF5829"/>
</dbReference>
<dbReference type="EMBL" id="JAJQKU010000002">
    <property type="protein sequence ID" value="MCD9096555.1"/>
    <property type="molecule type" value="Genomic_DNA"/>
</dbReference>
<reference evidence="1" key="2">
    <citation type="journal article" date="2022" name="Syst. Appl. Microbiol.">
        <title>Physiological and genomic characterisation of Luteimonas fraxinea sp. nov., a bacterial species associated with trees tolerant to ash dieback.</title>
        <authorList>
            <person name="Ulrich K."/>
            <person name="Becker R."/>
            <person name="Behrendt U."/>
            <person name="Kube M."/>
            <person name="Schneck V."/>
            <person name="Ulrich A."/>
        </authorList>
    </citation>
    <scope>NUCLEOTIDE SEQUENCE</scope>
    <source>
        <strain evidence="1">A1P009</strain>
    </source>
</reference>
<name>A0ABS8UAM6_9GAMM</name>
<protein>
    <submittedName>
        <fullName evidence="1">DUF5829 family protein</fullName>
    </submittedName>
</protein>
<gene>
    <name evidence="1" type="ORF">LTT95_06325</name>
</gene>
<evidence type="ECO:0000313" key="2">
    <source>
        <dbReference type="Proteomes" id="UP001430360"/>
    </source>
</evidence>
<keyword evidence="2" id="KW-1185">Reference proteome</keyword>
<accession>A0ABS8UAM6</accession>
<proteinExistence type="predicted"/>
<organism evidence="1 2">
    <name type="scientific">Luteimonas fraxinea</name>
    <dbReference type="NCBI Taxonomy" id="2901869"/>
    <lineage>
        <taxon>Bacteria</taxon>
        <taxon>Pseudomonadati</taxon>
        <taxon>Pseudomonadota</taxon>
        <taxon>Gammaproteobacteria</taxon>
        <taxon>Lysobacterales</taxon>
        <taxon>Lysobacteraceae</taxon>
        <taxon>Luteimonas</taxon>
    </lineage>
</organism>
<evidence type="ECO:0000313" key="1">
    <source>
        <dbReference type="EMBL" id="MCD9096555.1"/>
    </source>
</evidence>
<dbReference type="Pfam" id="PF19147">
    <property type="entry name" value="DUF5829"/>
    <property type="match status" value="1"/>
</dbReference>
<sequence length="296" mass="32246">MSVGLALPVTTSARLPPVALNHLYVVLDQASFDAIQRSDAVARLLSPPDTGLPGYAAPDDGADRLFLRGRTTYLELFAPGNRFGEPVGRVGLAIGYDAPRDLGRLETAWRAVYPDVRRSDVHWRRTTPPVPWYDAVQRDATADNPHLVLWAMTYRPELVAWLAPSVDATPRTSRADVLAPRWRHAQGLIDIIGVHVGVPGPLRQQLDDQLSRAGLDRRTSGEDLVLEGLGWTLHLAEADAPGLRALDLQTAPRADGPCAMDWGSTRLVLAADGESRWWFAGRSPAQSAPVCPTATH</sequence>
<dbReference type="Proteomes" id="UP001430360">
    <property type="component" value="Unassembled WGS sequence"/>
</dbReference>
<reference evidence="1" key="1">
    <citation type="submission" date="2021-12" db="EMBL/GenBank/DDBJ databases">
        <authorList>
            <person name="Ulrich A."/>
        </authorList>
    </citation>
    <scope>NUCLEOTIDE SEQUENCE</scope>
    <source>
        <strain evidence="1">A1P009</strain>
    </source>
</reference>
<comment type="caution">
    <text evidence="1">The sequence shown here is derived from an EMBL/GenBank/DDBJ whole genome shotgun (WGS) entry which is preliminary data.</text>
</comment>